<dbReference type="PIRSF" id="PIRSF002070">
    <property type="entry name" value="SSB"/>
    <property type="match status" value="1"/>
</dbReference>
<accession>A0ABM9HSE9</accession>
<dbReference type="InterPro" id="IPR000424">
    <property type="entry name" value="Primosome_PriB/ssb"/>
</dbReference>
<comment type="caution">
    <text evidence="3">Lacks conserved residue(s) required for the propagation of feature annotation.</text>
</comment>
<dbReference type="HAMAP" id="MF_00984">
    <property type="entry name" value="SSB"/>
    <property type="match status" value="1"/>
</dbReference>
<dbReference type="Gene3D" id="2.40.50.140">
    <property type="entry name" value="Nucleic acid-binding proteins"/>
    <property type="match status" value="1"/>
</dbReference>
<dbReference type="SUPFAM" id="SSF50249">
    <property type="entry name" value="Nucleic acid-binding proteins"/>
    <property type="match status" value="1"/>
</dbReference>
<dbReference type="InterPro" id="IPR011344">
    <property type="entry name" value="ssDNA-bd"/>
</dbReference>
<evidence type="ECO:0000256" key="1">
    <source>
        <dbReference type="ARBA" id="ARBA00023125"/>
    </source>
</evidence>
<keyword evidence="1 3" id="KW-0238">DNA-binding</keyword>
<dbReference type="NCBIfam" id="TIGR00621">
    <property type="entry name" value="ssb"/>
    <property type="match status" value="1"/>
</dbReference>
<dbReference type="PANTHER" id="PTHR10302:SF0">
    <property type="entry name" value="SINGLE-STRANDED DNA-BINDING PROTEIN, MITOCHONDRIAL"/>
    <property type="match status" value="1"/>
</dbReference>
<organism evidence="5 6">
    <name type="scientific">Commensalibacter papalotli</name>
    <name type="common">ex Botero et al. 2024</name>
    <dbReference type="NCBI Taxonomy" id="2972766"/>
    <lineage>
        <taxon>Bacteria</taxon>
        <taxon>Pseudomonadati</taxon>
        <taxon>Pseudomonadota</taxon>
        <taxon>Alphaproteobacteria</taxon>
        <taxon>Acetobacterales</taxon>
        <taxon>Acetobacteraceae</taxon>
    </lineage>
</organism>
<comment type="caution">
    <text evidence="5">The sequence shown here is derived from an EMBL/GenBank/DDBJ whole genome shotgun (WGS) entry which is preliminary data.</text>
</comment>
<dbReference type="Pfam" id="PF00436">
    <property type="entry name" value="SSB"/>
    <property type="match status" value="1"/>
</dbReference>
<dbReference type="EMBL" id="CAMXCH010000003">
    <property type="protein sequence ID" value="CAI3951992.1"/>
    <property type="molecule type" value="Genomic_DNA"/>
</dbReference>
<reference evidence="5" key="1">
    <citation type="submission" date="2022-10" db="EMBL/GenBank/DDBJ databases">
        <authorList>
            <person name="Botero Cardona J."/>
        </authorList>
    </citation>
    <scope>NUCLEOTIDE SEQUENCE</scope>
    <source>
        <strain evidence="5">R-83534</strain>
    </source>
</reference>
<dbReference type="PROSITE" id="PS50935">
    <property type="entry name" value="SSB"/>
    <property type="match status" value="1"/>
</dbReference>
<dbReference type="GO" id="GO:0003677">
    <property type="term" value="F:DNA binding"/>
    <property type="evidence" value="ECO:0007669"/>
    <property type="project" value="UniProtKB-KW"/>
</dbReference>
<proteinExistence type="inferred from homology"/>
<dbReference type="CDD" id="cd04496">
    <property type="entry name" value="SSB_OBF"/>
    <property type="match status" value="1"/>
</dbReference>
<name>A0ABM9HSE9_9PROT</name>
<keyword evidence="2" id="KW-0233">DNA recombination</keyword>
<evidence type="ECO:0000256" key="2">
    <source>
        <dbReference type="ARBA" id="ARBA00023172"/>
    </source>
</evidence>
<sequence length="112" mass="12457">MISSINMMNLAGYLGNDPEIKTTQSGKETASFSLATKQKWKDQERTDWHRVVVLNSGLIKLVKSYVRKGSLIGLHGQLQNRSYQDKDGKTCYITEVIIPPFTGALTLLGGQK</sequence>
<keyword evidence="6" id="KW-1185">Reference proteome</keyword>
<protein>
    <recommendedName>
        <fullName evidence="3 4">Single-stranded DNA-binding protein</fullName>
        <shortName evidence="3">SSB</shortName>
    </recommendedName>
</protein>
<evidence type="ECO:0000256" key="4">
    <source>
        <dbReference type="PIRNR" id="PIRNR002070"/>
    </source>
</evidence>
<dbReference type="PANTHER" id="PTHR10302">
    <property type="entry name" value="SINGLE-STRANDED DNA-BINDING PROTEIN"/>
    <property type="match status" value="1"/>
</dbReference>
<evidence type="ECO:0000313" key="5">
    <source>
        <dbReference type="EMBL" id="CAI3951992.1"/>
    </source>
</evidence>
<evidence type="ECO:0000313" key="6">
    <source>
        <dbReference type="Proteomes" id="UP001154272"/>
    </source>
</evidence>
<comment type="subunit">
    <text evidence="3">Homotetramer.</text>
</comment>
<dbReference type="Proteomes" id="UP001154272">
    <property type="component" value="Unassembled WGS sequence"/>
</dbReference>
<dbReference type="InterPro" id="IPR012340">
    <property type="entry name" value="NA-bd_OB-fold"/>
</dbReference>
<evidence type="ECO:0000256" key="3">
    <source>
        <dbReference type="HAMAP-Rule" id="MF_00984"/>
    </source>
</evidence>
<gene>
    <name evidence="5" type="ORF">R83534S58_LOCUS1770</name>
</gene>